<protein>
    <recommendedName>
        <fullName evidence="9">Serine hydroxymethyltransferase</fullName>
        <ecNumber evidence="9">2.1.2.1</ecNumber>
    </recommendedName>
</protein>
<evidence type="ECO:0000256" key="1">
    <source>
        <dbReference type="ARBA" id="ARBA00001933"/>
    </source>
</evidence>
<keyword evidence="11" id="KW-1185">Reference proteome</keyword>
<evidence type="ECO:0000256" key="9">
    <source>
        <dbReference type="RuleBase" id="RU000585"/>
    </source>
</evidence>
<dbReference type="SUPFAM" id="SSF53383">
    <property type="entry name" value="PLP-dependent transferases"/>
    <property type="match status" value="1"/>
</dbReference>
<keyword evidence="6 9" id="KW-0808">Transferase</keyword>
<dbReference type="CDD" id="cd00378">
    <property type="entry name" value="SHMT"/>
    <property type="match status" value="1"/>
</dbReference>
<comment type="cofactor">
    <cofactor evidence="1 8 9">
        <name>pyridoxal 5'-phosphate</name>
        <dbReference type="ChEBI" id="CHEBI:597326"/>
    </cofactor>
</comment>
<evidence type="ECO:0000256" key="6">
    <source>
        <dbReference type="ARBA" id="ARBA00022679"/>
    </source>
</evidence>
<evidence type="ECO:0000256" key="5">
    <source>
        <dbReference type="ARBA" id="ARBA00022563"/>
    </source>
</evidence>
<proteinExistence type="inferred from homology"/>
<dbReference type="GO" id="GO:0004372">
    <property type="term" value="F:glycine hydroxymethyltransferase activity"/>
    <property type="evidence" value="ECO:0007669"/>
    <property type="project" value="UniProtKB-EC"/>
</dbReference>
<dbReference type="PANTHER" id="PTHR11680">
    <property type="entry name" value="SERINE HYDROXYMETHYLTRANSFERASE"/>
    <property type="match status" value="1"/>
</dbReference>
<evidence type="ECO:0000256" key="8">
    <source>
        <dbReference type="PIRSR" id="PIRSR000412-50"/>
    </source>
</evidence>
<organism evidence="10 11">
    <name type="scientific">Paramuricea clavata</name>
    <name type="common">Red gorgonian</name>
    <name type="synonym">Violescent sea-whip</name>
    <dbReference type="NCBI Taxonomy" id="317549"/>
    <lineage>
        <taxon>Eukaryota</taxon>
        <taxon>Metazoa</taxon>
        <taxon>Cnidaria</taxon>
        <taxon>Anthozoa</taxon>
        <taxon>Octocorallia</taxon>
        <taxon>Malacalcyonacea</taxon>
        <taxon>Plexauridae</taxon>
        <taxon>Paramuricea</taxon>
    </lineage>
</organism>
<dbReference type="InterPro" id="IPR015422">
    <property type="entry name" value="PyrdxlP-dep_Trfase_small"/>
</dbReference>
<dbReference type="GO" id="GO:0035999">
    <property type="term" value="P:tetrahydrofolate interconversion"/>
    <property type="evidence" value="ECO:0007669"/>
    <property type="project" value="UniProtKB-UniPathway"/>
</dbReference>
<dbReference type="InterPro" id="IPR001085">
    <property type="entry name" value="Ser_HO-MeTrfase"/>
</dbReference>
<comment type="caution">
    <text evidence="10">The sequence shown here is derived from an EMBL/GenBank/DDBJ whole genome shotgun (WGS) entry which is preliminary data.</text>
</comment>
<dbReference type="Pfam" id="PF00464">
    <property type="entry name" value="SHMT"/>
    <property type="match status" value="1"/>
</dbReference>
<sequence>MDQTYLQEPLATNDPEVYEIIKKEKTRQVRGLELIASENFTSKAVLEAMGSCMHNKYSEGYPGKRYYGGNQFIDEMEILCQNRALQVYGLDPEKWGVNVQPYSGSPANFEAYTALLSPHDRIMGLDLPDGGHLTHGFMTDKKRISATSIYFESMPYKLNPETGYIDYDKLAENAKLFRPKIIIAGYSAYPRDLDYRRFREICDSVNAILLVDMAHYSGLVAGGVITSPFELADIVTTTTHKSLRGPRAGMIFYRIGVKGHSKTGQPIMYDYGPRVNSAVFPALQGGPHNHAIAALCVALKQALRPDFKEYAQQIIDNCKAMAKVLVTKGYTLVSGGTSNHLILWDLRPLGTDGAKMEKILEEISITGRSILIMDYNILYWAISCE</sequence>
<dbReference type="Proteomes" id="UP001152795">
    <property type="component" value="Unassembled WGS sequence"/>
</dbReference>
<comment type="similarity">
    <text evidence="4 9">Belongs to the SHMT family.</text>
</comment>
<evidence type="ECO:0000313" key="10">
    <source>
        <dbReference type="EMBL" id="CAB4010870.1"/>
    </source>
</evidence>
<dbReference type="AlphaFoldDB" id="A0A6S7I4U0"/>
<dbReference type="PIRSF" id="PIRSF000412">
    <property type="entry name" value="SHMT"/>
    <property type="match status" value="1"/>
</dbReference>
<reference evidence="10" key="1">
    <citation type="submission" date="2020-04" db="EMBL/GenBank/DDBJ databases">
        <authorList>
            <person name="Alioto T."/>
            <person name="Alioto T."/>
            <person name="Gomez Garrido J."/>
        </authorList>
    </citation>
    <scope>NUCLEOTIDE SEQUENCE</scope>
    <source>
        <strain evidence="10">A484AB</strain>
    </source>
</reference>
<feature type="modified residue" description="N6-(pyridoxal phosphate)lysine" evidence="8">
    <location>
        <position position="241"/>
    </location>
</feature>
<dbReference type="NCBIfam" id="NF000586">
    <property type="entry name" value="PRK00011.1"/>
    <property type="match status" value="1"/>
</dbReference>
<dbReference type="EMBL" id="CACRXK020006937">
    <property type="protein sequence ID" value="CAB4010870.1"/>
    <property type="molecule type" value="Genomic_DNA"/>
</dbReference>
<keyword evidence="5 9" id="KW-0554">One-carbon metabolism</keyword>
<comment type="pathway">
    <text evidence="3 9">One-carbon metabolism; tetrahydrofolate interconversion.</text>
</comment>
<comment type="catalytic activity">
    <reaction evidence="9">
        <text>(6R)-5,10-methylene-5,6,7,8-tetrahydrofolate + glycine + H2O = (6S)-5,6,7,8-tetrahydrofolate + L-serine</text>
        <dbReference type="Rhea" id="RHEA:15481"/>
        <dbReference type="ChEBI" id="CHEBI:15377"/>
        <dbReference type="ChEBI" id="CHEBI:15636"/>
        <dbReference type="ChEBI" id="CHEBI:33384"/>
        <dbReference type="ChEBI" id="CHEBI:57305"/>
        <dbReference type="ChEBI" id="CHEBI:57453"/>
        <dbReference type="EC" id="2.1.2.1"/>
    </reaction>
</comment>
<dbReference type="OrthoDB" id="10265628at2759"/>
<name>A0A6S7I4U0_PARCT</name>
<dbReference type="InterPro" id="IPR039429">
    <property type="entry name" value="SHMT-like_dom"/>
</dbReference>
<dbReference type="FunFam" id="3.40.640.10:FF:000050">
    <property type="entry name" value="Serine hydroxymethyltransferase"/>
    <property type="match status" value="1"/>
</dbReference>
<dbReference type="Gene3D" id="3.90.1150.10">
    <property type="entry name" value="Aspartate Aminotransferase, domain 1"/>
    <property type="match status" value="1"/>
</dbReference>
<dbReference type="GO" id="GO:0019264">
    <property type="term" value="P:glycine biosynthetic process from serine"/>
    <property type="evidence" value="ECO:0007669"/>
    <property type="project" value="InterPro"/>
</dbReference>
<dbReference type="InterPro" id="IPR015421">
    <property type="entry name" value="PyrdxlP-dep_Trfase_major"/>
</dbReference>
<dbReference type="GO" id="GO:0005739">
    <property type="term" value="C:mitochondrion"/>
    <property type="evidence" value="ECO:0007669"/>
    <property type="project" value="TreeGrafter"/>
</dbReference>
<comment type="function">
    <text evidence="2 9">Interconversion of serine and glycine.</text>
</comment>
<evidence type="ECO:0000256" key="4">
    <source>
        <dbReference type="ARBA" id="ARBA00006376"/>
    </source>
</evidence>
<dbReference type="InterPro" id="IPR019798">
    <property type="entry name" value="Ser_HO-MeTrfase_PLP_BS"/>
</dbReference>
<dbReference type="PANTHER" id="PTHR11680:SF35">
    <property type="entry name" value="SERINE HYDROXYMETHYLTRANSFERASE 1"/>
    <property type="match status" value="1"/>
</dbReference>
<dbReference type="GO" id="GO:0030170">
    <property type="term" value="F:pyridoxal phosphate binding"/>
    <property type="evidence" value="ECO:0007669"/>
    <property type="project" value="InterPro"/>
</dbReference>
<keyword evidence="7 8" id="KW-0663">Pyridoxal phosphate</keyword>
<dbReference type="Gene3D" id="3.40.640.10">
    <property type="entry name" value="Type I PLP-dependent aspartate aminotransferase-like (Major domain)"/>
    <property type="match status" value="1"/>
</dbReference>
<gene>
    <name evidence="10" type="ORF">PACLA_8A057063</name>
</gene>
<dbReference type="UniPathway" id="UPA00193"/>
<dbReference type="EC" id="2.1.2.1" evidence="9"/>
<evidence type="ECO:0000313" key="11">
    <source>
        <dbReference type="Proteomes" id="UP001152795"/>
    </source>
</evidence>
<dbReference type="InterPro" id="IPR015424">
    <property type="entry name" value="PyrdxlP-dep_Trfase"/>
</dbReference>
<dbReference type="InterPro" id="IPR049943">
    <property type="entry name" value="Ser_HO-MeTrfase-like"/>
</dbReference>
<evidence type="ECO:0000256" key="7">
    <source>
        <dbReference type="ARBA" id="ARBA00022898"/>
    </source>
</evidence>
<accession>A0A6S7I4U0</accession>
<evidence type="ECO:0000256" key="2">
    <source>
        <dbReference type="ARBA" id="ARBA00002224"/>
    </source>
</evidence>
<evidence type="ECO:0000256" key="3">
    <source>
        <dbReference type="ARBA" id="ARBA00004777"/>
    </source>
</evidence>
<dbReference type="PROSITE" id="PS00096">
    <property type="entry name" value="SHMT"/>
    <property type="match status" value="1"/>
</dbReference>